<evidence type="ECO:0000256" key="8">
    <source>
        <dbReference type="RuleBase" id="RU003540"/>
    </source>
</evidence>
<evidence type="ECO:0000256" key="2">
    <source>
        <dbReference type="ARBA" id="ARBA00022723"/>
    </source>
</evidence>
<evidence type="ECO:0000256" key="1">
    <source>
        <dbReference type="ARBA" id="ARBA00007184"/>
    </source>
</evidence>
<dbReference type="KEGG" id="bna:106419675"/>
<dbReference type="GO" id="GO:0009409">
    <property type="term" value="P:response to cold"/>
    <property type="evidence" value="ECO:0000318"/>
    <property type="project" value="GO_Central"/>
</dbReference>
<comment type="domain">
    <text evidence="8">A pair of annexin repeats may form one binding site for calcium and phospholipid.</text>
</comment>
<dbReference type="PROSITE" id="PS51897">
    <property type="entry name" value="ANNEXIN_2"/>
    <property type="match status" value="4"/>
</dbReference>
<dbReference type="GO" id="GO:0009414">
    <property type="term" value="P:response to water deprivation"/>
    <property type="evidence" value="ECO:0000318"/>
    <property type="project" value="GO_Central"/>
</dbReference>
<keyword evidence="7 8" id="KW-0111">Calcium/phospholipid-binding</keyword>
<gene>
    <name evidence="9" type="primary">BnaA02g13560D</name>
    <name evidence="9" type="ORF">GSBRNA2T00070214001</name>
</gene>
<dbReference type="PRINTS" id="PR00196">
    <property type="entry name" value="ANNEXIN"/>
</dbReference>
<dbReference type="PANTHER" id="PTHR10502:SF241">
    <property type="entry name" value="ANNEXIN D5"/>
    <property type="match status" value="1"/>
</dbReference>
<dbReference type="PANTHER" id="PTHR10502">
    <property type="entry name" value="ANNEXIN"/>
    <property type="match status" value="1"/>
</dbReference>
<dbReference type="InterPro" id="IPR018502">
    <property type="entry name" value="Annexin_repeat"/>
</dbReference>
<dbReference type="FunFam" id="1.10.220.10:FF:000001">
    <property type="entry name" value="Annexin"/>
    <property type="match status" value="1"/>
</dbReference>
<keyword evidence="3 8" id="KW-0677">Repeat</keyword>
<evidence type="ECO:0000256" key="3">
    <source>
        <dbReference type="ARBA" id="ARBA00022737"/>
    </source>
</evidence>
<dbReference type="InterPro" id="IPR037104">
    <property type="entry name" value="Annexin_sf"/>
</dbReference>
<proteinExistence type="inferred from homology"/>
<dbReference type="SMR" id="A0A078FKK0"/>
<evidence type="ECO:0000256" key="5">
    <source>
        <dbReference type="ARBA" id="ARBA00022990"/>
    </source>
</evidence>
<accession>A0A078FKK0</accession>
<dbReference type="OrthoDB" id="37886at2759"/>
<keyword evidence="4 8" id="KW-0106">Calcium</keyword>
<evidence type="ECO:0000256" key="4">
    <source>
        <dbReference type="ARBA" id="ARBA00022837"/>
    </source>
</evidence>
<keyword evidence="10" id="KW-1185">Reference proteome</keyword>
<protein>
    <recommendedName>
        <fullName evidence="8">Annexin</fullName>
    </recommendedName>
</protein>
<dbReference type="EMBL" id="LK032025">
    <property type="protein sequence ID" value="CDY12688.1"/>
    <property type="molecule type" value="Genomic_DNA"/>
</dbReference>
<dbReference type="GO" id="GO:0009408">
    <property type="term" value="P:response to heat"/>
    <property type="evidence" value="ECO:0000318"/>
    <property type="project" value="GO_Central"/>
</dbReference>
<dbReference type="AlphaFoldDB" id="A0A078FKK0"/>
<dbReference type="STRING" id="3708.A0A078FKK0"/>
<dbReference type="GO" id="GO:0005737">
    <property type="term" value="C:cytoplasm"/>
    <property type="evidence" value="ECO:0000318"/>
    <property type="project" value="GO_Central"/>
</dbReference>
<dbReference type="GO" id="GO:0005544">
    <property type="term" value="F:calcium-dependent phospholipid binding"/>
    <property type="evidence" value="ECO:0000318"/>
    <property type="project" value="GO_Central"/>
</dbReference>
<evidence type="ECO:0000313" key="9">
    <source>
        <dbReference type="EMBL" id="CDY12688.1"/>
    </source>
</evidence>
<evidence type="ECO:0000256" key="7">
    <source>
        <dbReference type="ARBA" id="ARBA00023302"/>
    </source>
</evidence>
<keyword evidence="5" id="KW-0007">Acetylation</keyword>
<dbReference type="InterPro" id="IPR001464">
    <property type="entry name" value="Annexin"/>
</dbReference>
<dbReference type="PROSITE" id="PS00223">
    <property type="entry name" value="ANNEXIN_1"/>
    <property type="match status" value="1"/>
</dbReference>
<dbReference type="SUPFAM" id="SSF47874">
    <property type="entry name" value="Annexin"/>
    <property type="match status" value="1"/>
</dbReference>
<sequence>MATMKIPMTVPSPRVDAEQLFKAFKGRGCDASVIINILAHRNAMQRALIEQEYETKFSDDLRKRLQSELHGHLKKALLLWMPEAVERDASILKQALRGAVTDHKAVAEIICTRSGSQLRQIKQVYLNTFGVRVEQDVESEASGNHKRVLLAYLNTTRYEGPEIDDKIVENDARVLKKAVARKHKSDDQTLIQIFTDRSRTHLVALRSTYRSMFGKELGKAIRDETRGNFEHVLLTILQCAENSSFYFAKALRKSVKGLGTDDTALIRMVVTRAEVDMHYIVSEYRKRYKKTLYNAVQSDTSGHYKTFLLSLLGPNV</sequence>
<dbReference type="Gramene" id="CDY12688">
    <property type="protein sequence ID" value="CDY12688"/>
    <property type="gene ID" value="GSBRNA2T00070214001"/>
</dbReference>
<dbReference type="Gene3D" id="1.10.220.10">
    <property type="entry name" value="Annexin"/>
    <property type="match status" value="4"/>
</dbReference>
<name>A0A078FKK0_BRANA</name>
<dbReference type="FunFam" id="1.10.220.10:FF:000002">
    <property type="entry name" value="Annexin"/>
    <property type="match status" value="1"/>
</dbReference>
<comment type="similarity">
    <text evidence="1">Belongs to the annexin (TC 1.A.31.1) family.</text>
</comment>
<keyword evidence="6 8" id="KW-0041">Annexin</keyword>
<evidence type="ECO:0000256" key="6">
    <source>
        <dbReference type="ARBA" id="ARBA00023216"/>
    </source>
</evidence>
<dbReference type="GO" id="GO:0001786">
    <property type="term" value="F:phosphatidylserine binding"/>
    <property type="evidence" value="ECO:0000318"/>
    <property type="project" value="GO_Central"/>
</dbReference>
<dbReference type="GO" id="GO:0005509">
    <property type="term" value="F:calcium ion binding"/>
    <property type="evidence" value="ECO:0007669"/>
    <property type="project" value="InterPro"/>
</dbReference>
<dbReference type="PaxDb" id="3708-A0A078FKK0"/>
<evidence type="ECO:0000313" key="10">
    <source>
        <dbReference type="Proteomes" id="UP000028999"/>
    </source>
</evidence>
<keyword evidence="2" id="KW-0479">Metal-binding</keyword>
<dbReference type="OMA" id="HRNIATQ"/>
<organism evidence="9 10">
    <name type="scientific">Brassica napus</name>
    <name type="common">Rape</name>
    <dbReference type="NCBI Taxonomy" id="3708"/>
    <lineage>
        <taxon>Eukaryota</taxon>
        <taxon>Viridiplantae</taxon>
        <taxon>Streptophyta</taxon>
        <taxon>Embryophyta</taxon>
        <taxon>Tracheophyta</taxon>
        <taxon>Spermatophyta</taxon>
        <taxon>Magnoliopsida</taxon>
        <taxon>eudicotyledons</taxon>
        <taxon>Gunneridae</taxon>
        <taxon>Pentapetalae</taxon>
        <taxon>rosids</taxon>
        <taxon>malvids</taxon>
        <taxon>Brassicales</taxon>
        <taxon>Brassicaceae</taxon>
        <taxon>Brassiceae</taxon>
        <taxon>Brassica</taxon>
    </lineage>
</organism>
<dbReference type="GO" id="GO:0005886">
    <property type="term" value="C:plasma membrane"/>
    <property type="evidence" value="ECO:0000318"/>
    <property type="project" value="GO_Central"/>
</dbReference>
<dbReference type="SMART" id="SM00335">
    <property type="entry name" value="ANX"/>
    <property type="match status" value="4"/>
</dbReference>
<dbReference type="Pfam" id="PF00191">
    <property type="entry name" value="Annexin"/>
    <property type="match status" value="4"/>
</dbReference>
<reference evidence="9 10" key="1">
    <citation type="journal article" date="2014" name="Science">
        <title>Plant genetics. Early allopolyploid evolution in the post-Neolithic Brassica napus oilseed genome.</title>
        <authorList>
            <person name="Chalhoub B."/>
            <person name="Denoeud F."/>
            <person name="Liu S."/>
            <person name="Parkin I.A."/>
            <person name="Tang H."/>
            <person name="Wang X."/>
            <person name="Chiquet J."/>
            <person name="Belcram H."/>
            <person name="Tong C."/>
            <person name="Samans B."/>
            <person name="Correa M."/>
            <person name="Da Silva C."/>
            <person name="Just J."/>
            <person name="Falentin C."/>
            <person name="Koh C.S."/>
            <person name="Le Clainche I."/>
            <person name="Bernard M."/>
            <person name="Bento P."/>
            <person name="Noel B."/>
            <person name="Labadie K."/>
            <person name="Alberti A."/>
            <person name="Charles M."/>
            <person name="Arnaud D."/>
            <person name="Guo H."/>
            <person name="Daviaud C."/>
            <person name="Alamery S."/>
            <person name="Jabbari K."/>
            <person name="Zhao M."/>
            <person name="Edger P.P."/>
            <person name="Chelaifa H."/>
            <person name="Tack D."/>
            <person name="Lassalle G."/>
            <person name="Mestiri I."/>
            <person name="Schnel N."/>
            <person name="Le Paslier M.C."/>
            <person name="Fan G."/>
            <person name="Renault V."/>
            <person name="Bayer P.E."/>
            <person name="Golicz A.A."/>
            <person name="Manoli S."/>
            <person name="Lee T.H."/>
            <person name="Thi V.H."/>
            <person name="Chalabi S."/>
            <person name="Hu Q."/>
            <person name="Fan C."/>
            <person name="Tollenaere R."/>
            <person name="Lu Y."/>
            <person name="Battail C."/>
            <person name="Shen J."/>
            <person name="Sidebottom C.H."/>
            <person name="Wang X."/>
            <person name="Canaguier A."/>
            <person name="Chauveau A."/>
            <person name="Berard A."/>
            <person name="Deniot G."/>
            <person name="Guan M."/>
            <person name="Liu Z."/>
            <person name="Sun F."/>
            <person name="Lim Y.P."/>
            <person name="Lyons E."/>
            <person name="Town C.D."/>
            <person name="Bancroft I."/>
            <person name="Wang X."/>
            <person name="Meng J."/>
            <person name="Ma J."/>
            <person name="Pires J.C."/>
            <person name="King G.J."/>
            <person name="Brunel D."/>
            <person name="Delourme R."/>
            <person name="Renard M."/>
            <person name="Aury J.M."/>
            <person name="Adams K.L."/>
            <person name="Batley J."/>
            <person name="Snowdon R.J."/>
            <person name="Tost J."/>
            <person name="Edwards D."/>
            <person name="Zhou Y."/>
            <person name="Hua W."/>
            <person name="Sharpe A.G."/>
            <person name="Paterson A.H."/>
            <person name="Guan C."/>
            <person name="Wincker P."/>
        </authorList>
    </citation>
    <scope>NUCLEOTIDE SEQUENCE [LARGE SCALE GENOMIC DNA]</scope>
    <source>
        <strain evidence="10">cv. Darmor-bzh</strain>
    </source>
</reference>
<dbReference type="GO" id="GO:0009651">
    <property type="term" value="P:response to salt stress"/>
    <property type="evidence" value="ECO:0000318"/>
    <property type="project" value="GO_Central"/>
</dbReference>
<comment type="similarity">
    <text evidence="8">Belongs to the annexin family.</text>
</comment>
<dbReference type="FunFam" id="1.10.220.10:FF:000008">
    <property type="entry name" value="Annexin"/>
    <property type="match status" value="1"/>
</dbReference>
<dbReference type="Proteomes" id="UP000028999">
    <property type="component" value="Unassembled WGS sequence"/>
</dbReference>
<dbReference type="InterPro" id="IPR018252">
    <property type="entry name" value="Annexin_repeat_CS"/>
</dbReference>